<dbReference type="STRING" id="1548547.BA177_16145"/>
<dbReference type="KEGG" id="woc:BA177_16145"/>
<feature type="chain" id="PRO_5008260300" description="Ice-binding protein C-terminal domain-containing protein" evidence="1">
    <location>
        <begin position="23"/>
        <end position="189"/>
    </location>
</feature>
<dbReference type="InterPro" id="IPR022472">
    <property type="entry name" value="VPLPA-CTERM"/>
</dbReference>
<feature type="domain" description="Ice-binding protein C-terminal" evidence="2">
    <location>
        <begin position="163"/>
        <end position="185"/>
    </location>
</feature>
<dbReference type="NCBIfam" id="TIGR02595">
    <property type="entry name" value="PEP_CTERM"/>
    <property type="match status" value="1"/>
</dbReference>
<accession>A0A193LJ80</accession>
<dbReference type="EMBL" id="CP016268">
    <property type="protein sequence ID" value="ANO52511.1"/>
    <property type="molecule type" value="Genomic_DNA"/>
</dbReference>
<dbReference type="AlphaFoldDB" id="A0A193LJ80"/>
<dbReference type="InterPro" id="IPR013424">
    <property type="entry name" value="Ice-binding_C"/>
</dbReference>
<gene>
    <name evidence="3" type="ORF">BA177_16145</name>
</gene>
<evidence type="ECO:0000256" key="1">
    <source>
        <dbReference type="SAM" id="SignalP"/>
    </source>
</evidence>
<dbReference type="Proteomes" id="UP000092695">
    <property type="component" value="Chromosome"/>
</dbReference>
<dbReference type="RefSeq" id="WP_068617903.1">
    <property type="nucleotide sequence ID" value="NZ_CP016268.1"/>
</dbReference>
<keyword evidence="4" id="KW-1185">Reference proteome</keyword>
<protein>
    <recommendedName>
        <fullName evidence="2">Ice-binding protein C-terminal domain-containing protein</fullName>
    </recommendedName>
</protein>
<evidence type="ECO:0000313" key="3">
    <source>
        <dbReference type="EMBL" id="ANO52511.1"/>
    </source>
</evidence>
<organism evidence="3 4">
    <name type="scientific">Woeseia oceani</name>
    <dbReference type="NCBI Taxonomy" id="1548547"/>
    <lineage>
        <taxon>Bacteria</taxon>
        <taxon>Pseudomonadati</taxon>
        <taxon>Pseudomonadota</taxon>
        <taxon>Gammaproteobacteria</taxon>
        <taxon>Woeseiales</taxon>
        <taxon>Woeseiaceae</taxon>
        <taxon>Woeseia</taxon>
    </lineage>
</organism>
<evidence type="ECO:0000259" key="2">
    <source>
        <dbReference type="Pfam" id="PF07589"/>
    </source>
</evidence>
<proteinExistence type="predicted"/>
<feature type="signal peptide" evidence="1">
    <location>
        <begin position="1"/>
        <end position="22"/>
    </location>
</feature>
<sequence>MRTKLFVTLSALVMAFAGSVSQATPITCGDSARTATLDSAESCVTSADTGSTRNNPNASDIGAAFPLEPWTALGDVSVDITSGSFGSNSVDLNWNLDSDIWSEWGELVVSIHVGRGQSNLSWFAWLITPFNTSGTLSYDRLSGGGGGFSNIKLWGRGEPTMSQVPEPASLFLLGLGLAGMGIARRKKAV</sequence>
<dbReference type="Pfam" id="PF07589">
    <property type="entry name" value="PEP-CTERM"/>
    <property type="match status" value="1"/>
</dbReference>
<keyword evidence="1" id="KW-0732">Signal</keyword>
<dbReference type="OrthoDB" id="5701122at2"/>
<evidence type="ECO:0000313" key="4">
    <source>
        <dbReference type="Proteomes" id="UP000092695"/>
    </source>
</evidence>
<dbReference type="NCBIfam" id="TIGR03370">
    <property type="entry name" value="VPLPA-CTERM"/>
    <property type="match status" value="1"/>
</dbReference>
<reference evidence="3 4" key="1">
    <citation type="submission" date="2016-06" db="EMBL/GenBank/DDBJ databases">
        <title>Complete genome sequence of a deep-branching marine Gamma Proteobacterium Woeseia oceani type strain XK5.</title>
        <authorList>
            <person name="Mu D."/>
            <person name="Du Z."/>
        </authorList>
    </citation>
    <scope>NUCLEOTIDE SEQUENCE [LARGE SCALE GENOMIC DNA]</scope>
    <source>
        <strain evidence="3 4">XK5</strain>
    </source>
</reference>
<name>A0A193LJ80_9GAMM</name>